<gene>
    <name evidence="1" type="ORF">EV182_000341</name>
</gene>
<proteinExistence type="predicted"/>
<dbReference type="Proteomes" id="UP001145114">
    <property type="component" value="Unassembled WGS sequence"/>
</dbReference>
<protein>
    <submittedName>
        <fullName evidence="1">Uncharacterized protein</fullName>
    </submittedName>
</protein>
<evidence type="ECO:0000313" key="1">
    <source>
        <dbReference type="EMBL" id="KAJ1675917.1"/>
    </source>
</evidence>
<evidence type="ECO:0000313" key="2">
    <source>
        <dbReference type="Proteomes" id="UP001145114"/>
    </source>
</evidence>
<keyword evidence="2" id="KW-1185">Reference proteome</keyword>
<name>A0ACC1HI87_9FUNG</name>
<comment type="caution">
    <text evidence="1">The sequence shown here is derived from an EMBL/GenBank/DDBJ whole genome shotgun (WGS) entry which is preliminary data.</text>
</comment>
<organism evidence="1 2">
    <name type="scientific">Spiromyces aspiralis</name>
    <dbReference type="NCBI Taxonomy" id="68401"/>
    <lineage>
        <taxon>Eukaryota</taxon>
        <taxon>Fungi</taxon>
        <taxon>Fungi incertae sedis</taxon>
        <taxon>Zoopagomycota</taxon>
        <taxon>Kickxellomycotina</taxon>
        <taxon>Kickxellomycetes</taxon>
        <taxon>Kickxellales</taxon>
        <taxon>Kickxellaceae</taxon>
        <taxon>Spiromyces</taxon>
    </lineage>
</organism>
<reference evidence="1" key="1">
    <citation type="submission" date="2022-06" db="EMBL/GenBank/DDBJ databases">
        <title>Phylogenomic reconstructions and comparative analyses of Kickxellomycotina fungi.</title>
        <authorList>
            <person name="Reynolds N.K."/>
            <person name="Stajich J.E."/>
            <person name="Barry K."/>
            <person name="Grigoriev I.V."/>
            <person name="Crous P."/>
            <person name="Smith M.E."/>
        </authorList>
    </citation>
    <scope>NUCLEOTIDE SEQUENCE</scope>
    <source>
        <strain evidence="1">RSA 2271</strain>
    </source>
</reference>
<dbReference type="EMBL" id="JAMZIH010005153">
    <property type="protein sequence ID" value="KAJ1675917.1"/>
    <property type="molecule type" value="Genomic_DNA"/>
</dbReference>
<accession>A0ACC1HI87</accession>
<sequence>MSYDTPSKAIVSSEERRRRLLAAKKKLKKFQVERGINGPIDSKASSPCPDDPGTISTTTPDIRAAPSGDDDQGTEPHDRDISTNSTITSASVSTPQSINTELADLSAQIKRSITAGPPGWEFERLEVCADCAKGELARDVGVDDSAQNHASKHPQTSNMSESMALSQLQEEGEVLSIETLGAQPTRECQMMFGARCDALRIRTGEDDSAHEGLASPPSFSGPATTDTQFSNMQGNADSPQTQIVGTEDECTRQPNSLSKRPEGAAAAYLGPGAGEGGLEVVPSVIKQELEFCQSRIEKLEAELRTRDELVDNLTPKLDLRSKELDSITASTKLEQELGTKYATLNNMQRILKEHITMFRDLEDEKRRCKGLECQPFDTSQGLKEAQDETAALKGTVDQLADQLDAAKCRLAEQHSELEATKQELGSRIKMLLEENAKTKRVAEVLQKQVERQAKELKNGAEQTSHITAEFIKGRDELVARLEAAAEEKEFVEQRAKELNAEVEKCRQRIKQDALIVEEFKVQQALLKNELAAKERELTEKLELVTSDLEQERRQGAEFRVHADAVTQGCDEAMAEVDRFRTENKGLRMQLEEIQRTLYGTCRELETVRDQLIAEQRVTIKIREELQVVRGEKQGIEALVNQLRGESESARQAIDDLKAQVAQCHSDVAKRNEELGSAVINFEGEREAMLAQLNNLEGRLDVVTNERDLALQRTAELNEEVKRSSMELAKGEIETTRLLGELREIRAQWEESERQMRGKQDAVVSELAAEQRKGGELSRRLDEVNNHCQVLQNEVAQLRANNSGLEARNGRLSRQVGSATSSVSELLSEIDSIKARLMRQLQNLSED</sequence>